<keyword evidence="2" id="KW-0378">Hydrolase</keyword>
<dbReference type="InterPro" id="IPR053145">
    <property type="entry name" value="AB_hydrolase_Est10"/>
</dbReference>
<protein>
    <submittedName>
        <fullName evidence="2">Alpha/beta hydrolase</fullName>
    </submittedName>
</protein>
<keyword evidence="3" id="KW-1185">Reference proteome</keyword>
<reference evidence="2 3" key="1">
    <citation type="submission" date="2019-05" db="EMBL/GenBank/DDBJ databases">
        <title>Polaribacter aestuariivivens sp. nov., isolated from a tidal flat.</title>
        <authorList>
            <person name="Yoon J.-H."/>
        </authorList>
    </citation>
    <scope>NUCLEOTIDE SEQUENCE [LARGE SCALE GENOMIC DNA]</scope>
    <source>
        <strain evidence="2 3">DBTF-3</strain>
    </source>
</reference>
<accession>A0A5S3N6G2</accession>
<dbReference type="EMBL" id="VANR01000006">
    <property type="protein sequence ID" value="TMM28989.1"/>
    <property type="molecule type" value="Genomic_DNA"/>
</dbReference>
<evidence type="ECO:0000313" key="3">
    <source>
        <dbReference type="Proteomes" id="UP000307140"/>
    </source>
</evidence>
<dbReference type="Proteomes" id="UP000307140">
    <property type="component" value="Unassembled WGS sequence"/>
</dbReference>
<sequence>MIRIITYLAISILGVFVSNAQIKSEEITINNQAIQLPGTLTFSEEKTPLIIWVHGSGNVDRNGNQAGTPVKANYIKQFRDAVNKNNIAFFSYDKRTANSKNKEFLKDTQIKDFVFDAQEVINHFKNDKRFTKIILVGHSQGSLIAMFALENVDKYISIAGTGEAVDKTIVKQIGKNNPTLAKAAQEQFDSLRINGKISVVNPFLISVFAKPNQPFLLSWMQLNPIEEIKKIEIPTLIINGDKDLQVSIEDAKRLNEANKKAELVIIENMNHVLKNIENDEDNMKSYYSAAYPISKKLIETIVQFVKK</sequence>
<evidence type="ECO:0000259" key="1">
    <source>
        <dbReference type="Pfam" id="PF20434"/>
    </source>
</evidence>
<organism evidence="2 3">
    <name type="scientific">Polaribacter aestuariivivens</name>
    <dbReference type="NCBI Taxonomy" id="2304626"/>
    <lineage>
        <taxon>Bacteria</taxon>
        <taxon>Pseudomonadati</taxon>
        <taxon>Bacteroidota</taxon>
        <taxon>Flavobacteriia</taxon>
        <taxon>Flavobacteriales</taxon>
        <taxon>Flavobacteriaceae</taxon>
    </lineage>
</organism>
<dbReference type="PANTHER" id="PTHR43265">
    <property type="entry name" value="ESTERASE ESTD"/>
    <property type="match status" value="1"/>
</dbReference>
<dbReference type="InterPro" id="IPR029058">
    <property type="entry name" value="AB_hydrolase_fold"/>
</dbReference>
<dbReference type="AlphaFoldDB" id="A0A5S3N6G2"/>
<dbReference type="OrthoDB" id="9809549at2"/>
<dbReference type="RefSeq" id="WP_138536635.1">
    <property type="nucleotide sequence ID" value="NZ_VANR01000006.1"/>
</dbReference>
<dbReference type="Gene3D" id="3.40.50.1820">
    <property type="entry name" value="alpha/beta hydrolase"/>
    <property type="match status" value="1"/>
</dbReference>
<dbReference type="PANTHER" id="PTHR43265:SF1">
    <property type="entry name" value="ESTERASE ESTD"/>
    <property type="match status" value="1"/>
</dbReference>
<feature type="domain" description="BD-FAE-like" evidence="1">
    <location>
        <begin position="43"/>
        <end position="256"/>
    </location>
</feature>
<comment type="caution">
    <text evidence="2">The sequence shown here is derived from an EMBL/GenBank/DDBJ whole genome shotgun (WGS) entry which is preliminary data.</text>
</comment>
<gene>
    <name evidence="2" type="ORF">FDT66_11420</name>
</gene>
<evidence type="ECO:0000313" key="2">
    <source>
        <dbReference type="EMBL" id="TMM28989.1"/>
    </source>
</evidence>
<dbReference type="GO" id="GO:0052689">
    <property type="term" value="F:carboxylic ester hydrolase activity"/>
    <property type="evidence" value="ECO:0007669"/>
    <property type="project" value="TreeGrafter"/>
</dbReference>
<dbReference type="SUPFAM" id="SSF53474">
    <property type="entry name" value="alpha/beta-Hydrolases"/>
    <property type="match status" value="1"/>
</dbReference>
<dbReference type="InterPro" id="IPR049492">
    <property type="entry name" value="BD-FAE-like_dom"/>
</dbReference>
<name>A0A5S3N6G2_9FLAO</name>
<dbReference type="Pfam" id="PF20434">
    <property type="entry name" value="BD-FAE"/>
    <property type="match status" value="1"/>
</dbReference>
<proteinExistence type="predicted"/>